<feature type="compositionally biased region" description="Basic and acidic residues" evidence="2">
    <location>
        <begin position="978"/>
        <end position="994"/>
    </location>
</feature>
<feature type="compositionally biased region" description="Basic and acidic residues" evidence="2">
    <location>
        <begin position="772"/>
        <end position="782"/>
    </location>
</feature>
<dbReference type="PANTHER" id="PTHR39063:SF1">
    <property type="entry name" value="OFD1 CENTRIOLE AND CENTRIOLAR SATELLITE PROTEIN"/>
    <property type="match status" value="1"/>
</dbReference>
<feature type="compositionally biased region" description="Low complexity" evidence="2">
    <location>
        <begin position="698"/>
        <end position="714"/>
    </location>
</feature>
<feature type="region of interest" description="Disordered" evidence="2">
    <location>
        <begin position="772"/>
        <end position="1015"/>
    </location>
</feature>
<dbReference type="InParanoid" id="T0REQ3"/>
<dbReference type="STRING" id="1156394.T0REQ3"/>
<feature type="coiled-coil region" evidence="1">
    <location>
        <begin position="410"/>
        <end position="476"/>
    </location>
</feature>
<dbReference type="GO" id="GO:0005576">
    <property type="term" value="C:extracellular region"/>
    <property type="evidence" value="ECO:0007669"/>
    <property type="project" value="GOC"/>
</dbReference>
<organism evidence="3 4">
    <name type="scientific">Saprolegnia diclina (strain VS20)</name>
    <dbReference type="NCBI Taxonomy" id="1156394"/>
    <lineage>
        <taxon>Eukaryota</taxon>
        <taxon>Sar</taxon>
        <taxon>Stramenopiles</taxon>
        <taxon>Oomycota</taxon>
        <taxon>Saprolegniomycetes</taxon>
        <taxon>Saprolegniales</taxon>
        <taxon>Saprolegniaceae</taxon>
        <taxon>Saprolegnia</taxon>
    </lineage>
</organism>
<dbReference type="InterPro" id="IPR006594">
    <property type="entry name" value="LisH"/>
</dbReference>
<dbReference type="EMBL" id="JH767173">
    <property type="protein sequence ID" value="EQC30768.1"/>
    <property type="molecule type" value="Genomic_DNA"/>
</dbReference>
<feature type="compositionally biased region" description="Acidic residues" evidence="2">
    <location>
        <begin position="1073"/>
        <end position="1084"/>
    </location>
</feature>
<feature type="compositionally biased region" description="Basic and acidic residues" evidence="2">
    <location>
        <begin position="927"/>
        <end position="965"/>
    </location>
</feature>
<feature type="compositionally biased region" description="Basic and acidic residues" evidence="2">
    <location>
        <begin position="884"/>
        <end position="915"/>
    </location>
</feature>
<dbReference type="AlphaFoldDB" id="T0REQ3"/>
<feature type="coiled-coil region" evidence="1">
    <location>
        <begin position="340"/>
        <end position="367"/>
    </location>
</feature>
<dbReference type="VEuPathDB" id="FungiDB:SDRG_11529"/>
<sequence length="1084" mass="122546">MEEHGGDGAGLSLDELKSNLFSTLQKEGAIDQIRVHLRTTFVQKLQKRAATMNASTHECTLLEKVANTLLCEYLRTKQLKHTLSVFLPEVGPRNCELEPAMVAKMLRLPTTPASPAGLLEMLSQVERSASTSTHEMQTQTHDEDRRYILESELQRIDAIYVAQSHAQREQPAKSFEDRILQYQQEYDRMTQAHVAQEITRIRDTEIAVMRVDERKAYLHEIESVRSTLQTEFTAKQAALDEAERSLHLAYLEKQRQAELDLFELRQTLLKEMDAVQTKDRQLSSLIDDESRKWQTENRRLTVLQDNVAAREAHMVATMTRLEEDKATYTAHCEREAAARVARQQADLDALSARLANETESLRRAQSELTAFHSKMASLEVDVLTLRGAEADLKLQLEHATLELTHQKRHAASLQSQLQQTAAECDSVRAQCSCHLETIARLEREAKAVTSVADMHRKELDDRVHALQTELHTARASHVALRMESAEALIAAKEQLLAAHHADQESWLVREQRLRSQLHELGAKCAESDAAVGRYRTQLEDEQVHVASLRHEVESLSALVTSLKCAVPAREYAPRSYYEPRGTQWTHPPWQEARAPASAPPPQPVRVPVETRYIEREHEKSEAPPTLHRADDDAWRKHQEDLAREAERDLQVRELEARLEAAARDAEVARLEAQRQRDEERAADARKVLEDQRAREDALATQQKATEAALAALQRQEADREREAREAEAQRDRERAREAEAQRDRERAAQDALREQLAAEKDRVLAAKRELEAAREAQVREAEQLAATRQEQDAADRAAKDAREHEGQLAAARAAKEALEQQAAREASEAHARELRQAQDTQDALERQAHEAEVRQAEEAKKAFEREAQEATERQAREAQATSERLAREEQEAAERQAREDEEARVASEHQAREAQDAADLAATEARQAAEDDARRAEADRQAAAEEEERARLVHEAQIERARQAQEEEELDALSTQHTLDEDAVREAEARDTAAREAQAQADEAARLAQAAQQQDTSIIDEYRMRALARRAERQRQEEEAKLQAEREARVAAAAAEEEEAGFESDDALSVGGGDDDAAASDESF</sequence>
<keyword evidence="1" id="KW-0175">Coiled coil</keyword>
<keyword evidence="4" id="KW-1185">Reference proteome</keyword>
<feature type="compositionally biased region" description="Basic and acidic residues" evidence="2">
    <location>
        <begin position="843"/>
        <end position="876"/>
    </location>
</feature>
<dbReference type="GO" id="GO:0060287">
    <property type="term" value="P:epithelial cilium movement involved in determination of left/right asymmetry"/>
    <property type="evidence" value="ECO:0007669"/>
    <property type="project" value="TreeGrafter"/>
</dbReference>
<dbReference type="OrthoDB" id="206339at2759"/>
<dbReference type="OMA" id="REYDRIC"/>
<feature type="region of interest" description="Disordered" evidence="2">
    <location>
        <begin position="692"/>
        <end position="753"/>
    </location>
</feature>
<feature type="compositionally biased region" description="Basic and acidic residues" evidence="2">
    <location>
        <begin position="715"/>
        <end position="753"/>
    </location>
</feature>
<dbReference type="Proteomes" id="UP000030762">
    <property type="component" value="Unassembled WGS sequence"/>
</dbReference>
<gene>
    <name evidence="3" type="ORF">SDRG_11529</name>
</gene>
<evidence type="ECO:0000256" key="2">
    <source>
        <dbReference type="SAM" id="MobiDB-lite"/>
    </source>
</evidence>
<accession>T0REQ3</accession>
<proteinExistence type="predicted"/>
<feature type="compositionally biased region" description="Low complexity" evidence="2">
    <location>
        <begin position="917"/>
        <end position="926"/>
    </location>
</feature>
<evidence type="ECO:0000256" key="1">
    <source>
        <dbReference type="SAM" id="Coils"/>
    </source>
</evidence>
<protein>
    <submittedName>
        <fullName evidence="3">Uncharacterized protein</fullName>
    </submittedName>
</protein>
<feature type="compositionally biased region" description="Basic and acidic residues" evidence="2">
    <location>
        <begin position="825"/>
        <end position="836"/>
    </location>
</feature>
<dbReference type="PANTHER" id="PTHR39063">
    <property type="entry name" value="ORAL-FACIAL-DIGITAL SYNDROME 1 PROTEIN HOMOLOG"/>
    <property type="match status" value="1"/>
</dbReference>
<feature type="compositionally biased region" description="Basic and acidic residues" evidence="2">
    <location>
        <begin position="1029"/>
        <end position="1049"/>
    </location>
</feature>
<dbReference type="RefSeq" id="XP_008615792.1">
    <property type="nucleotide sequence ID" value="XM_008617570.1"/>
</dbReference>
<dbReference type="PROSITE" id="PS50896">
    <property type="entry name" value="LISH"/>
    <property type="match status" value="1"/>
</dbReference>
<name>T0REQ3_SAPDV</name>
<evidence type="ECO:0000313" key="3">
    <source>
        <dbReference type="EMBL" id="EQC30768.1"/>
    </source>
</evidence>
<evidence type="ECO:0000313" key="4">
    <source>
        <dbReference type="Proteomes" id="UP000030762"/>
    </source>
</evidence>
<dbReference type="eggNOG" id="ENOG502S109">
    <property type="taxonomic scope" value="Eukaryota"/>
</dbReference>
<reference evidence="3 4" key="1">
    <citation type="submission" date="2012-04" db="EMBL/GenBank/DDBJ databases">
        <title>The Genome Sequence of Saprolegnia declina VS20.</title>
        <authorList>
            <consortium name="The Broad Institute Genome Sequencing Platform"/>
            <person name="Russ C."/>
            <person name="Nusbaum C."/>
            <person name="Tyler B."/>
            <person name="van West P."/>
            <person name="Dieguez-Uribeondo J."/>
            <person name="de Bruijn I."/>
            <person name="Tripathy S."/>
            <person name="Jiang R."/>
            <person name="Young S.K."/>
            <person name="Zeng Q."/>
            <person name="Gargeya S."/>
            <person name="Fitzgerald M."/>
            <person name="Haas B."/>
            <person name="Abouelleil A."/>
            <person name="Alvarado L."/>
            <person name="Arachchi H.M."/>
            <person name="Berlin A."/>
            <person name="Chapman S.B."/>
            <person name="Goldberg J."/>
            <person name="Griggs A."/>
            <person name="Gujja S."/>
            <person name="Hansen M."/>
            <person name="Howarth C."/>
            <person name="Imamovic A."/>
            <person name="Larimer J."/>
            <person name="McCowen C."/>
            <person name="Montmayeur A."/>
            <person name="Murphy C."/>
            <person name="Neiman D."/>
            <person name="Pearson M."/>
            <person name="Priest M."/>
            <person name="Roberts A."/>
            <person name="Saif S."/>
            <person name="Shea T."/>
            <person name="Sisk P."/>
            <person name="Sykes S."/>
            <person name="Wortman J."/>
            <person name="Nusbaum C."/>
            <person name="Birren B."/>
        </authorList>
    </citation>
    <scope>NUCLEOTIDE SEQUENCE [LARGE SCALE GENOMIC DNA]</scope>
    <source>
        <strain evidence="3 4">VS20</strain>
    </source>
</reference>
<dbReference type="GO" id="GO:0036064">
    <property type="term" value="C:ciliary basal body"/>
    <property type="evidence" value="ECO:0007669"/>
    <property type="project" value="TreeGrafter"/>
</dbReference>
<feature type="region of interest" description="Disordered" evidence="2">
    <location>
        <begin position="1029"/>
        <end position="1084"/>
    </location>
</feature>
<dbReference type="GeneID" id="19952256"/>
<feature type="region of interest" description="Disordered" evidence="2">
    <location>
        <begin position="615"/>
        <end position="634"/>
    </location>
</feature>
<feature type="compositionally biased region" description="Low complexity" evidence="2">
    <location>
        <begin position="995"/>
        <end position="1015"/>
    </location>
</feature>
<dbReference type="InterPro" id="IPR055289">
    <property type="entry name" value="OFD1"/>
</dbReference>
<feature type="compositionally biased region" description="Basic and acidic residues" evidence="2">
    <location>
        <begin position="789"/>
        <end position="806"/>
    </location>
</feature>
<dbReference type="Pfam" id="PF16045">
    <property type="entry name" value="LisH_2"/>
    <property type="match status" value="1"/>
</dbReference>
<feature type="compositionally biased region" description="Acidic residues" evidence="2">
    <location>
        <begin position="1055"/>
        <end position="1066"/>
    </location>
</feature>